<organism evidence="13">
    <name type="scientific">Desulfitobacterium hafniense</name>
    <name type="common">Desulfitobacterium frappieri</name>
    <dbReference type="NCBI Taxonomy" id="49338"/>
    <lineage>
        <taxon>Bacteria</taxon>
        <taxon>Bacillati</taxon>
        <taxon>Bacillota</taxon>
        <taxon>Clostridia</taxon>
        <taxon>Eubacteriales</taxon>
        <taxon>Desulfitobacteriaceae</taxon>
        <taxon>Desulfitobacterium</taxon>
    </lineage>
</organism>
<evidence type="ECO:0000259" key="11">
    <source>
        <dbReference type="PROSITE" id="PS50109"/>
    </source>
</evidence>
<dbReference type="CDD" id="cd00082">
    <property type="entry name" value="HisKA"/>
    <property type="match status" value="1"/>
</dbReference>
<evidence type="ECO:0000256" key="10">
    <source>
        <dbReference type="SAM" id="Phobius"/>
    </source>
</evidence>
<dbReference type="Pfam" id="PF02518">
    <property type="entry name" value="HATPase_c"/>
    <property type="match status" value="1"/>
</dbReference>
<evidence type="ECO:0000256" key="2">
    <source>
        <dbReference type="ARBA" id="ARBA00004370"/>
    </source>
</evidence>
<dbReference type="SUPFAM" id="SSF47384">
    <property type="entry name" value="Homodimeric domain of signal transducing histidine kinase"/>
    <property type="match status" value="1"/>
</dbReference>
<feature type="coiled-coil region" evidence="9">
    <location>
        <begin position="268"/>
        <end position="295"/>
    </location>
</feature>
<dbReference type="CDD" id="cd00075">
    <property type="entry name" value="HATPase"/>
    <property type="match status" value="1"/>
</dbReference>
<dbReference type="Pfam" id="PF00512">
    <property type="entry name" value="HisKA"/>
    <property type="match status" value="1"/>
</dbReference>
<dbReference type="InterPro" id="IPR003661">
    <property type="entry name" value="HisK_dim/P_dom"/>
</dbReference>
<dbReference type="EMBL" id="LK996017">
    <property type="protein sequence ID" value="CDX04649.1"/>
    <property type="molecule type" value="Genomic_DNA"/>
</dbReference>
<protein>
    <recommendedName>
        <fullName evidence="3">histidine kinase</fullName>
        <ecNumber evidence="3">2.7.13.3</ecNumber>
    </recommendedName>
</protein>
<dbReference type="GO" id="GO:0016020">
    <property type="term" value="C:membrane"/>
    <property type="evidence" value="ECO:0007669"/>
    <property type="project" value="UniProtKB-SubCell"/>
</dbReference>
<keyword evidence="4" id="KW-0597">Phosphoprotein</keyword>
<feature type="transmembrane region" description="Helical" evidence="10">
    <location>
        <begin position="211"/>
        <end position="234"/>
    </location>
</feature>
<dbReference type="EC" id="2.7.13.3" evidence="3"/>
<keyword evidence="7" id="KW-0902">Two-component regulatory system</keyword>
<comment type="subcellular location">
    <subcellularLocation>
        <location evidence="2">Membrane</location>
    </subcellularLocation>
</comment>
<dbReference type="GO" id="GO:0000155">
    <property type="term" value="F:phosphorelay sensor kinase activity"/>
    <property type="evidence" value="ECO:0007669"/>
    <property type="project" value="InterPro"/>
</dbReference>
<feature type="domain" description="HAMP" evidence="12">
    <location>
        <begin position="235"/>
        <end position="287"/>
    </location>
</feature>
<dbReference type="InterPro" id="IPR050736">
    <property type="entry name" value="Sensor_HK_Regulatory"/>
</dbReference>
<feature type="transmembrane region" description="Helical" evidence="10">
    <location>
        <begin position="43"/>
        <end position="65"/>
    </location>
</feature>
<evidence type="ECO:0000256" key="3">
    <source>
        <dbReference type="ARBA" id="ARBA00012438"/>
    </source>
</evidence>
<accession>A0A098B735</accession>
<dbReference type="PATRIC" id="fig|49338.4.peg.5123"/>
<keyword evidence="9" id="KW-0175">Coiled coil</keyword>
<dbReference type="SMART" id="SM00304">
    <property type="entry name" value="HAMP"/>
    <property type="match status" value="1"/>
</dbReference>
<dbReference type="PRINTS" id="PR00344">
    <property type="entry name" value="BCTRLSENSOR"/>
</dbReference>
<comment type="catalytic activity">
    <reaction evidence="1">
        <text>ATP + protein L-histidine = ADP + protein N-phospho-L-histidine.</text>
        <dbReference type="EC" id="2.7.13.3"/>
    </reaction>
</comment>
<dbReference type="InterPro" id="IPR036890">
    <property type="entry name" value="HATPase_C_sf"/>
</dbReference>
<dbReference type="InterPro" id="IPR005467">
    <property type="entry name" value="His_kinase_dom"/>
</dbReference>
<evidence type="ECO:0000256" key="6">
    <source>
        <dbReference type="ARBA" id="ARBA00022777"/>
    </source>
</evidence>
<reference evidence="13" key="1">
    <citation type="submission" date="2014-07" db="EMBL/GenBank/DDBJ databases">
        <authorList>
            <person name="Hornung V.Bastian."/>
        </authorList>
    </citation>
    <scope>NUCLEOTIDE SEQUENCE</scope>
    <source>
        <strain evidence="13">PCE-S</strain>
    </source>
</reference>
<keyword evidence="5 13" id="KW-0808">Transferase</keyword>
<dbReference type="RefSeq" id="WP_208926411.1">
    <property type="nucleotide sequence ID" value="NZ_LK996017.1"/>
</dbReference>
<gene>
    <name evidence="13" type="ORF">DPCES_4763</name>
</gene>
<keyword evidence="10" id="KW-1133">Transmembrane helix</keyword>
<keyword evidence="6 13" id="KW-0418">Kinase</keyword>
<dbReference type="PROSITE" id="PS50885">
    <property type="entry name" value="HAMP"/>
    <property type="match status" value="1"/>
</dbReference>
<dbReference type="FunFam" id="3.30.565.10:FF:000006">
    <property type="entry name" value="Sensor histidine kinase WalK"/>
    <property type="match status" value="1"/>
</dbReference>
<evidence type="ECO:0000256" key="1">
    <source>
        <dbReference type="ARBA" id="ARBA00000085"/>
    </source>
</evidence>
<evidence type="ECO:0000256" key="5">
    <source>
        <dbReference type="ARBA" id="ARBA00022679"/>
    </source>
</evidence>
<evidence type="ECO:0000259" key="12">
    <source>
        <dbReference type="PROSITE" id="PS50885"/>
    </source>
</evidence>
<dbReference type="Pfam" id="PF00672">
    <property type="entry name" value="HAMP"/>
    <property type="match status" value="1"/>
</dbReference>
<feature type="domain" description="Histidine kinase" evidence="11">
    <location>
        <begin position="302"/>
        <end position="522"/>
    </location>
</feature>
<proteinExistence type="predicted"/>
<dbReference type="Gene3D" id="1.10.287.130">
    <property type="match status" value="1"/>
</dbReference>
<dbReference type="Gene3D" id="3.30.565.10">
    <property type="entry name" value="Histidine kinase-like ATPase, C-terminal domain"/>
    <property type="match status" value="1"/>
</dbReference>
<dbReference type="AlphaFoldDB" id="A0A098B735"/>
<dbReference type="CDD" id="cd06225">
    <property type="entry name" value="HAMP"/>
    <property type="match status" value="1"/>
</dbReference>
<evidence type="ECO:0000313" key="13">
    <source>
        <dbReference type="EMBL" id="CDX04649.1"/>
    </source>
</evidence>
<evidence type="ECO:0000256" key="8">
    <source>
        <dbReference type="ARBA" id="ARBA00023136"/>
    </source>
</evidence>
<dbReference type="InterPro" id="IPR036097">
    <property type="entry name" value="HisK_dim/P_sf"/>
</dbReference>
<name>A0A098B735_DESHA</name>
<dbReference type="InterPro" id="IPR004358">
    <property type="entry name" value="Sig_transdc_His_kin-like_C"/>
</dbReference>
<dbReference type="PROSITE" id="PS50109">
    <property type="entry name" value="HIS_KIN"/>
    <property type="match status" value="1"/>
</dbReference>
<evidence type="ECO:0000256" key="7">
    <source>
        <dbReference type="ARBA" id="ARBA00023012"/>
    </source>
</evidence>
<dbReference type="SUPFAM" id="SSF158472">
    <property type="entry name" value="HAMP domain-like"/>
    <property type="match status" value="1"/>
</dbReference>
<dbReference type="PANTHER" id="PTHR43711:SF1">
    <property type="entry name" value="HISTIDINE KINASE 1"/>
    <property type="match status" value="1"/>
</dbReference>
<sequence length="540" mass="60276">MRNDLRWIRRKLQQAAGAVRRFWLGVKRLLGEQFNKNIYTRILFTNVTVFVVGLIALILFSGFMVKQVTYDQVEQELLRKAKRVNFALLQQTNYVWGKAPEGEANDQAQEKQSFLKYLADLFDARITIFDREGTILDTSAEQEVVPGSKVELRHVESFTKGGTAITRTTDPETGQLAFLVVVPMGNNNQATENGILLETKPSNVNLALNKLHVYLVIGGMTVLVIVLIVSVNLAMYISRPISRLAATVGEISSGGYVLSTDDQPLDEINVLAGQLNKLTERLQKIQSESLRMDEERARLFAEISHELRTPLTAVQGFVEAIQDGVVQDEALRERYLDTIYTQTVHIGRLVDDILVLSRLESGNITVEKLPVDLVALAQGVVVSMEAVAAGKQNTIYLEKKVEKTVVIGDVDRLEQIIRNLLKNAITATENGTIRVGVEERYGREVVLTIEDNGTGIAPDDLPHIWERFYRVKNRQDSRQQEKGSGLGLVIVKKMVQLQGGRIEVTSQLGKGTVFSIIFPSFQASALTDHSYARKQGTIDK</sequence>
<dbReference type="FunFam" id="1.10.287.130:FF:000001">
    <property type="entry name" value="Two-component sensor histidine kinase"/>
    <property type="match status" value="1"/>
</dbReference>
<evidence type="ECO:0000256" key="9">
    <source>
        <dbReference type="SAM" id="Coils"/>
    </source>
</evidence>
<dbReference type="SMART" id="SM00388">
    <property type="entry name" value="HisKA"/>
    <property type="match status" value="1"/>
</dbReference>
<keyword evidence="8 10" id="KW-0472">Membrane</keyword>
<dbReference type="PANTHER" id="PTHR43711">
    <property type="entry name" value="TWO-COMPONENT HISTIDINE KINASE"/>
    <property type="match status" value="1"/>
</dbReference>
<dbReference type="SMART" id="SM00387">
    <property type="entry name" value="HATPase_c"/>
    <property type="match status" value="1"/>
</dbReference>
<dbReference type="Gene3D" id="6.10.340.10">
    <property type="match status" value="1"/>
</dbReference>
<keyword evidence="10" id="KW-0812">Transmembrane</keyword>
<dbReference type="InterPro" id="IPR003660">
    <property type="entry name" value="HAMP_dom"/>
</dbReference>
<evidence type="ECO:0000256" key="4">
    <source>
        <dbReference type="ARBA" id="ARBA00022553"/>
    </source>
</evidence>
<dbReference type="SUPFAM" id="SSF55874">
    <property type="entry name" value="ATPase domain of HSP90 chaperone/DNA topoisomerase II/histidine kinase"/>
    <property type="match status" value="1"/>
</dbReference>
<dbReference type="InterPro" id="IPR003594">
    <property type="entry name" value="HATPase_dom"/>
</dbReference>